<dbReference type="GeneID" id="83197124"/>
<keyword evidence="2" id="KW-1185">Reference proteome</keyword>
<proteinExistence type="predicted"/>
<reference evidence="1" key="1">
    <citation type="submission" date="2022-11" db="EMBL/GenBank/DDBJ databases">
        <authorList>
            <person name="Petersen C."/>
        </authorList>
    </citation>
    <scope>NUCLEOTIDE SEQUENCE</scope>
    <source>
        <strain evidence="1">IBT 19713</strain>
    </source>
</reference>
<dbReference type="Proteomes" id="UP001150941">
    <property type="component" value="Unassembled WGS sequence"/>
</dbReference>
<dbReference type="EMBL" id="JAPQKS010000001">
    <property type="protein sequence ID" value="KAJ5249073.1"/>
    <property type="molecule type" value="Genomic_DNA"/>
</dbReference>
<organism evidence="1 2">
    <name type="scientific">Penicillium chermesinum</name>
    <dbReference type="NCBI Taxonomy" id="63820"/>
    <lineage>
        <taxon>Eukaryota</taxon>
        <taxon>Fungi</taxon>
        <taxon>Dikarya</taxon>
        <taxon>Ascomycota</taxon>
        <taxon>Pezizomycotina</taxon>
        <taxon>Eurotiomycetes</taxon>
        <taxon>Eurotiomycetidae</taxon>
        <taxon>Eurotiales</taxon>
        <taxon>Aspergillaceae</taxon>
        <taxon>Penicillium</taxon>
    </lineage>
</organism>
<gene>
    <name evidence="1" type="ORF">N7468_000524</name>
</gene>
<dbReference type="AlphaFoldDB" id="A0A9W9PKE0"/>
<protein>
    <submittedName>
        <fullName evidence="1">Uncharacterized protein</fullName>
    </submittedName>
</protein>
<reference evidence="1" key="2">
    <citation type="journal article" date="2023" name="IMA Fungus">
        <title>Comparative genomic study of the Penicillium genus elucidates a diverse pangenome and 15 lateral gene transfer events.</title>
        <authorList>
            <person name="Petersen C."/>
            <person name="Sorensen T."/>
            <person name="Nielsen M.R."/>
            <person name="Sondergaard T.E."/>
            <person name="Sorensen J.L."/>
            <person name="Fitzpatrick D.A."/>
            <person name="Frisvad J.C."/>
            <person name="Nielsen K.L."/>
        </authorList>
    </citation>
    <scope>NUCLEOTIDE SEQUENCE</scope>
    <source>
        <strain evidence="1">IBT 19713</strain>
    </source>
</reference>
<accession>A0A9W9PKE0</accession>
<evidence type="ECO:0000313" key="1">
    <source>
        <dbReference type="EMBL" id="KAJ5249073.1"/>
    </source>
</evidence>
<evidence type="ECO:0000313" key="2">
    <source>
        <dbReference type="Proteomes" id="UP001150941"/>
    </source>
</evidence>
<comment type="caution">
    <text evidence="1">The sequence shown here is derived from an EMBL/GenBank/DDBJ whole genome shotgun (WGS) entry which is preliminary data.</text>
</comment>
<dbReference type="RefSeq" id="XP_058335852.1">
    <property type="nucleotide sequence ID" value="XM_058469821.1"/>
</dbReference>
<name>A0A9W9PKE0_9EURO</name>
<sequence length="73" mass="7951">MTPVTTLTDTNPPKLRTLGSPAGIWFNARSKPKLFQITLRGLIEISRPFHVDSNLLQSVPLPTISGSQNVPAI</sequence>